<dbReference type="AlphaFoldDB" id="A0A3M7R4T3"/>
<protein>
    <submittedName>
        <fullName evidence="1">Uncharacterized protein</fullName>
    </submittedName>
</protein>
<organism evidence="1 2">
    <name type="scientific">Brachionus plicatilis</name>
    <name type="common">Marine rotifer</name>
    <name type="synonym">Brachionus muelleri</name>
    <dbReference type="NCBI Taxonomy" id="10195"/>
    <lineage>
        <taxon>Eukaryota</taxon>
        <taxon>Metazoa</taxon>
        <taxon>Spiralia</taxon>
        <taxon>Gnathifera</taxon>
        <taxon>Rotifera</taxon>
        <taxon>Eurotatoria</taxon>
        <taxon>Monogononta</taxon>
        <taxon>Pseudotrocha</taxon>
        <taxon>Ploima</taxon>
        <taxon>Brachionidae</taxon>
        <taxon>Brachionus</taxon>
    </lineage>
</organism>
<proteinExistence type="predicted"/>
<gene>
    <name evidence="1" type="ORF">BpHYR1_000521</name>
</gene>
<evidence type="ECO:0000313" key="1">
    <source>
        <dbReference type="EMBL" id="RNA18391.1"/>
    </source>
</evidence>
<reference evidence="1 2" key="1">
    <citation type="journal article" date="2018" name="Sci. Rep.">
        <title>Genomic signatures of local adaptation to the degree of environmental predictability in rotifers.</title>
        <authorList>
            <person name="Franch-Gras L."/>
            <person name="Hahn C."/>
            <person name="Garcia-Roger E.M."/>
            <person name="Carmona M.J."/>
            <person name="Serra M."/>
            <person name="Gomez A."/>
        </authorList>
    </citation>
    <scope>NUCLEOTIDE SEQUENCE [LARGE SCALE GENOMIC DNA]</scope>
    <source>
        <strain evidence="1">HYR1</strain>
    </source>
</reference>
<sequence>MWTVHHGLQNHLRFHIIEKILQKSIFQYEFVLKIRIISAPVLSTIHIDQIKKRLFNPLYESSENSLPLVKNNPANVVGQKQLFQSTASDLVVANFFRCQIQCVKHDHRPLGFHHPLEQHWAQKLDRYWLAFAKKTR</sequence>
<dbReference type="EMBL" id="REGN01004249">
    <property type="protein sequence ID" value="RNA18391.1"/>
    <property type="molecule type" value="Genomic_DNA"/>
</dbReference>
<keyword evidence="2" id="KW-1185">Reference proteome</keyword>
<name>A0A3M7R4T3_BRAPC</name>
<evidence type="ECO:0000313" key="2">
    <source>
        <dbReference type="Proteomes" id="UP000276133"/>
    </source>
</evidence>
<accession>A0A3M7R4T3</accession>
<dbReference type="Proteomes" id="UP000276133">
    <property type="component" value="Unassembled WGS sequence"/>
</dbReference>
<comment type="caution">
    <text evidence="1">The sequence shown here is derived from an EMBL/GenBank/DDBJ whole genome shotgun (WGS) entry which is preliminary data.</text>
</comment>